<evidence type="ECO:0000256" key="5">
    <source>
        <dbReference type="ARBA" id="ARBA00022842"/>
    </source>
</evidence>
<keyword evidence="4" id="KW-0479">Metal-binding</keyword>
<dbReference type="CDD" id="cd00685">
    <property type="entry name" value="Trans_IPPS_HT"/>
    <property type="match status" value="1"/>
</dbReference>
<dbReference type="PROSITE" id="PS00444">
    <property type="entry name" value="POLYPRENYL_SYNTHASE_2"/>
    <property type="match status" value="1"/>
</dbReference>
<dbReference type="GeneID" id="43163314"/>
<dbReference type="NCBIfam" id="NF008140">
    <property type="entry name" value="PRK10888.1"/>
    <property type="match status" value="1"/>
</dbReference>
<comment type="cofactor">
    <cofactor evidence="1">
        <name>Mg(2+)</name>
        <dbReference type="ChEBI" id="CHEBI:18420"/>
    </cofactor>
</comment>
<proteinExistence type="inferred from homology"/>
<dbReference type="InterPro" id="IPR008949">
    <property type="entry name" value="Isoprenoid_synthase_dom_sf"/>
</dbReference>
<dbReference type="SFLD" id="SFLDS00005">
    <property type="entry name" value="Isoprenoid_Synthase_Type_I"/>
    <property type="match status" value="1"/>
</dbReference>
<dbReference type="InterPro" id="IPR033749">
    <property type="entry name" value="Polyprenyl_synt_CS"/>
</dbReference>
<dbReference type="Proteomes" id="UP001326110">
    <property type="component" value="Chromosome"/>
</dbReference>
<organism evidence="7 8">
    <name type="scientific">Duganella zoogloeoides</name>
    <dbReference type="NCBI Taxonomy" id="75659"/>
    <lineage>
        <taxon>Bacteria</taxon>
        <taxon>Pseudomonadati</taxon>
        <taxon>Pseudomonadota</taxon>
        <taxon>Betaproteobacteria</taxon>
        <taxon>Burkholderiales</taxon>
        <taxon>Oxalobacteraceae</taxon>
        <taxon>Telluria group</taxon>
        <taxon>Duganella</taxon>
    </lineage>
</organism>
<dbReference type="EC" id="2.5.1.90" evidence="7"/>
<keyword evidence="5" id="KW-0460">Magnesium</keyword>
<dbReference type="Gene3D" id="1.10.600.10">
    <property type="entry name" value="Farnesyl Diphosphate Synthase"/>
    <property type="match status" value="1"/>
</dbReference>
<keyword evidence="3 6" id="KW-0808">Transferase</keyword>
<dbReference type="GO" id="GO:0106350">
    <property type="term" value="F:all-trans-octaprenyl-diphosphate synthase activity"/>
    <property type="evidence" value="ECO:0007669"/>
    <property type="project" value="UniProtKB-EC"/>
</dbReference>
<protein>
    <submittedName>
        <fullName evidence="7">Octaprenyl diphosphate synthase</fullName>
        <ecNumber evidence="7">2.5.1.90</ecNumber>
    </submittedName>
</protein>
<evidence type="ECO:0000256" key="2">
    <source>
        <dbReference type="ARBA" id="ARBA00006706"/>
    </source>
</evidence>
<sequence length="329" mass="35435">MSAATHTAPQNTIAQSIAADMDAVNAVIRRKLHSEVSLVNQIAEYIISAGGKRLRPVLVLLVANAYSYKGTAHHELAAVVEFIHTATLLHDDVVDESSLRRGRATANALFGNAASVLVGDFLYSRSFQMMADLANMRVMQILSEATNVIAEGEVLQLLNMHDPDVSQERYLQVIRSKTAKLFEAAAELGALIAGASEPQIAAAGEYGRSLGTAFQLIDDVLDYAGDAAEIGKNVGDDLREGKPTLPLIYLMENGTPEQRQLVRTCIEQGDEQHFDAVLAAVTSSGALDFTRHQAEIAAERAAEAIAGLPESAYKDSLLQLAHFSVNRTH</sequence>
<comment type="similarity">
    <text evidence="2 6">Belongs to the FPP/GGPP synthase family.</text>
</comment>
<dbReference type="EMBL" id="CP140152">
    <property type="protein sequence ID" value="WQH07516.1"/>
    <property type="molecule type" value="Genomic_DNA"/>
</dbReference>
<name>A0ABZ0Y616_9BURK</name>
<evidence type="ECO:0000256" key="1">
    <source>
        <dbReference type="ARBA" id="ARBA00001946"/>
    </source>
</evidence>
<reference evidence="7 8" key="1">
    <citation type="submission" date="2023-11" db="EMBL/GenBank/DDBJ databases">
        <title>MicrobeMod: A computational toolkit for identifying prokaryotic methylation and restriction-modification with nanopore sequencing.</title>
        <authorList>
            <person name="Crits-Christoph A."/>
            <person name="Kang S.C."/>
            <person name="Lee H."/>
            <person name="Ostrov N."/>
        </authorList>
    </citation>
    <scope>NUCLEOTIDE SEQUENCE [LARGE SCALE GENOMIC DNA]</scope>
    <source>
        <strain evidence="7 8">ATCC 25935</strain>
    </source>
</reference>
<keyword evidence="8" id="KW-1185">Reference proteome</keyword>
<evidence type="ECO:0000256" key="4">
    <source>
        <dbReference type="ARBA" id="ARBA00022723"/>
    </source>
</evidence>
<dbReference type="PANTHER" id="PTHR12001">
    <property type="entry name" value="GERANYLGERANYL PYROPHOSPHATE SYNTHASE"/>
    <property type="match status" value="1"/>
</dbReference>
<gene>
    <name evidence="7" type="primary">ispB</name>
    <name evidence="7" type="ORF">SR858_21175</name>
</gene>
<evidence type="ECO:0000313" key="7">
    <source>
        <dbReference type="EMBL" id="WQH07516.1"/>
    </source>
</evidence>
<dbReference type="PROSITE" id="PS00723">
    <property type="entry name" value="POLYPRENYL_SYNTHASE_1"/>
    <property type="match status" value="1"/>
</dbReference>
<dbReference type="PANTHER" id="PTHR12001:SF69">
    <property type="entry name" value="ALL TRANS-POLYPRENYL-DIPHOSPHATE SYNTHASE PDSS1"/>
    <property type="match status" value="1"/>
</dbReference>
<evidence type="ECO:0000256" key="3">
    <source>
        <dbReference type="ARBA" id="ARBA00022679"/>
    </source>
</evidence>
<evidence type="ECO:0000313" key="8">
    <source>
        <dbReference type="Proteomes" id="UP001326110"/>
    </source>
</evidence>
<accession>A0ABZ0Y616</accession>
<dbReference type="Pfam" id="PF00348">
    <property type="entry name" value="polyprenyl_synt"/>
    <property type="match status" value="1"/>
</dbReference>
<dbReference type="InterPro" id="IPR000092">
    <property type="entry name" value="Polyprenyl_synt"/>
</dbReference>
<dbReference type="SUPFAM" id="SSF48576">
    <property type="entry name" value="Terpenoid synthases"/>
    <property type="match status" value="1"/>
</dbReference>
<evidence type="ECO:0000256" key="6">
    <source>
        <dbReference type="RuleBase" id="RU004466"/>
    </source>
</evidence>